<dbReference type="GO" id="GO:0046872">
    <property type="term" value="F:metal ion binding"/>
    <property type="evidence" value="ECO:0007669"/>
    <property type="project" value="UniProtKB-KW"/>
</dbReference>
<organism evidence="13 14">
    <name type="scientific">Patella caerulea</name>
    <name type="common">Rayed Mediterranean limpet</name>
    <dbReference type="NCBI Taxonomy" id="87958"/>
    <lineage>
        <taxon>Eukaryota</taxon>
        <taxon>Metazoa</taxon>
        <taxon>Spiralia</taxon>
        <taxon>Lophotrochozoa</taxon>
        <taxon>Mollusca</taxon>
        <taxon>Gastropoda</taxon>
        <taxon>Patellogastropoda</taxon>
        <taxon>Patelloidea</taxon>
        <taxon>Patellidae</taxon>
        <taxon>Patella</taxon>
    </lineage>
</organism>
<dbReference type="Proteomes" id="UP001347796">
    <property type="component" value="Unassembled WGS sequence"/>
</dbReference>
<dbReference type="GO" id="GO:0019556">
    <property type="term" value="P:L-histidine catabolic process to glutamate and formamide"/>
    <property type="evidence" value="ECO:0007669"/>
    <property type="project" value="InterPro"/>
</dbReference>
<dbReference type="SUPFAM" id="SSF51556">
    <property type="entry name" value="Metallo-dependent hydrolases"/>
    <property type="match status" value="1"/>
</dbReference>
<evidence type="ECO:0000313" key="14">
    <source>
        <dbReference type="Proteomes" id="UP001347796"/>
    </source>
</evidence>
<evidence type="ECO:0000256" key="10">
    <source>
        <dbReference type="ARBA" id="ARBA00022833"/>
    </source>
</evidence>
<evidence type="ECO:0000256" key="4">
    <source>
        <dbReference type="ARBA" id="ARBA00008002"/>
    </source>
</evidence>
<dbReference type="PANTHER" id="PTHR42752">
    <property type="entry name" value="IMIDAZOLONEPROPIONASE"/>
    <property type="match status" value="1"/>
</dbReference>
<dbReference type="InterPro" id="IPR011059">
    <property type="entry name" value="Metal-dep_hydrolase_composite"/>
</dbReference>
<keyword evidence="14" id="KW-1185">Reference proteome</keyword>
<dbReference type="InterPro" id="IPR005920">
    <property type="entry name" value="HutI"/>
</dbReference>
<dbReference type="EMBL" id="JAZGQO010000010">
    <property type="protein sequence ID" value="KAK6176861.1"/>
    <property type="molecule type" value="Genomic_DNA"/>
</dbReference>
<evidence type="ECO:0000256" key="5">
    <source>
        <dbReference type="ARBA" id="ARBA00012864"/>
    </source>
</evidence>
<evidence type="ECO:0000256" key="2">
    <source>
        <dbReference type="ARBA" id="ARBA00001965"/>
    </source>
</evidence>
<dbReference type="NCBIfam" id="TIGR01224">
    <property type="entry name" value="hutI"/>
    <property type="match status" value="1"/>
</dbReference>
<dbReference type="PANTHER" id="PTHR42752:SF1">
    <property type="entry name" value="IMIDAZOLONEPROPIONASE-RELATED"/>
    <property type="match status" value="1"/>
</dbReference>
<dbReference type="GO" id="GO:0005737">
    <property type="term" value="C:cytoplasm"/>
    <property type="evidence" value="ECO:0007669"/>
    <property type="project" value="InterPro"/>
</dbReference>
<dbReference type="Pfam" id="PF01979">
    <property type="entry name" value="Amidohydro_1"/>
    <property type="match status" value="1"/>
</dbReference>
<evidence type="ECO:0000256" key="9">
    <source>
        <dbReference type="ARBA" id="ARBA00022808"/>
    </source>
</evidence>
<dbReference type="Gene3D" id="3.20.20.140">
    <property type="entry name" value="Metal-dependent hydrolases"/>
    <property type="match status" value="1"/>
</dbReference>
<comment type="cofactor">
    <cofactor evidence="2">
        <name>Fe(3+)</name>
        <dbReference type="ChEBI" id="CHEBI:29034"/>
    </cofactor>
</comment>
<protein>
    <recommendedName>
        <fullName evidence="6">Probable imidazolonepropionase</fullName>
        <ecNumber evidence="5">3.5.2.7</ecNumber>
    </recommendedName>
</protein>
<gene>
    <name evidence="13" type="ORF">SNE40_015079</name>
</gene>
<name>A0AAN8PE29_PATCE</name>
<evidence type="ECO:0000256" key="8">
    <source>
        <dbReference type="ARBA" id="ARBA00022801"/>
    </source>
</evidence>
<keyword evidence="7" id="KW-0479">Metal-binding</keyword>
<comment type="catalytic activity">
    <reaction evidence="1">
        <text>4-imidazolone-5-propanoate + H2O = N-formimidoyl-L-glutamate</text>
        <dbReference type="Rhea" id="RHEA:23660"/>
        <dbReference type="ChEBI" id="CHEBI:15377"/>
        <dbReference type="ChEBI" id="CHEBI:58928"/>
        <dbReference type="ChEBI" id="CHEBI:77893"/>
        <dbReference type="EC" id="3.5.2.7"/>
    </reaction>
</comment>
<keyword evidence="9" id="KW-0369">Histidine metabolism</keyword>
<proteinExistence type="inferred from homology"/>
<dbReference type="AlphaFoldDB" id="A0AAN8PE29"/>
<feature type="domain" description="Amidohydrolase-related" evidence="12">
    <location>
        <begin position="60"/>
        <end position="395"/>
    </location>
</feature>
<evidence type="ECO:0000256" key="1">
    <source>
        <dbReference type="ARBA" id="ARBA00000853"/>
    </source>
</evidence>
<dbReference type="Gene3D" id="2.30.40.10">
    <property type="entry name" value="Urease, subunit C, domain 1"/>
    <property type="match status" value="1"/>
</dbReference>
<comment type="pathway">
    <text evidence="3">Amino-acid degradation; L-histidine degradation into L-glutamate; N-formimidoyl-L-glutamate from L-histidine: step 3/3.</text>
</comment>
<dbReference type="EMBL" id="JAZGQO010000010">
    <property type="protein sequence ID" value="KAK6176862.1"/>
    <property type="molecule type" value="Genomic_DNA"/>
</dbReference>
<evidence type="ECO:0000259" key="12">
    <source>
        <dbReference type="Pfam" id="PF01979"/>
    </source>
</evidence>
<comment type="similarity">
    <text evidence="4">Belongs to the metallo-dependent hydrolases superfamily. HutI family.</text>
</comment>
<evidence type="ECO:0000256" key="6">
    <source>
        <dbReference type="ARBA" id="ARBA00013406"/>
    </source>
</evidence>
<evidence type="ECO:0000313" key="13">
    <source>
        <dbReference type="EMBL" id="KAK6176862.1"/>
    </source>
</evidence>
<accession>A0AAN8PE29</accession>
<dbReference type="InterPro" id="IPR006680">
    <property type="entry name" value="Amidohydro-rel"/>
</dbReference>
<dbReference type="SUPFAM" id="SSF51338">
    <property type="entry name" value="Composite domain of metallo-dependent hydrolases"/>
    <property type="match status" value="1"/>
</dbReference>
<dbReference type="CDD" id="cd01296">
    <property type="entry name" value="Imidazolone-5PH"/>
    <property type="match status" value="1"/>
</dbReference>
<sequence length="409" mass="44533">MLYGIDMNRVAVLESSTSQGFSIVVDNDGIIVDVDTDDIIMKKYREKTFQNVIEATGKSVIPGLVDGHTHPVWAGDRVHEFEMKLAGATYMEVHDAGGGIHFTVNHTCEATEDKLHTLFQSRLKAMVRAGTTLVECKSGYGLDTENEMKMLRVIDRGKKLGGIDISCTYCGAHAIPKNKTASEATKDVLENQIPAIKSQIDDQNMSVDNIDVFCEKGVFNVQQSRDILNAGKQIGLNINFHGDELNPLGSAEMGAEIGATAISHLEEITDNGILAMARSKTIAVILPTTAYILRLKPPPVRQMIDAGVPVALGSDFNPNAYCLSMPTVMHLACVNLRMSMSEALCAATINSAASLGRSDTHGSIEKGKLANLVIVDSPKWQHIIYELGCHSEIISYVIWHGEIVHSKRT</sequence>
<keyword evidence="10" id="KW-0862">Zinc</keyword>
<dbReference type="GO" id="GO:0050480">
    <property type="term" value="F:imidazolonepropionase activity"/>
    <property type="evidence" value="ECO:0007669"/>
    <property type="project" value="UniProtKB-EC"/>
</dbReference>
<evidence type="ECO:0000256" key="3">
    <source>
        <dbReference type="ARBA" id="ARBA00004758"/>
    </source>
</evidence>
<dbReference type="FunFam" id="3.20.20.140:FF:000007">
    <property type="entry name" value="Imidazolonepropionase"/>
    <property type="match status" value="1"/>
</dbReference>
<evidence type="ECO:0000256" key="11">
    <source>
        <dbReference type="ARBA" id="ARBA00023004"/>
    </source>
</evidence>
<evidence type="ECO:0000256" key="7">
    <source>
        <dbReference type="ARBA" id="ARBA00022723"/>
    </source>
</evidence>
<keyword evidence="8" id="KW-0378">Hydrolase</keyword>
<keyword evidence="11" id="KW-0408">Iron</keyword>
<dbReference type="InterPro" id="IPR032466">
    <property type="entry name" value="Metal_Hydrolase"/>
</dbReference>
<dbReference type="EC" id="3.5.2.7" evidence="5"/>
<comment type="caution">
    <text evidence="13">The sequence shown here is derived from an EMBL/GenBank/DDBJ whole genome shotgun (WGS) entry which is preliminary data.</text>
</comment>
<reference evidence="13 14" key="1">
    <citation type="submission" date="2024-01" db="EMBL/GenBank/DDBJ databases">
        <title>The genome of the rayed Mediterranean limpet Patella caerulea (Linnaeus, 1758).</title>
        <authorList>
            <person name="Anh-Thu Weber A."/>
            <person name="Halstead-Nussloch G."/>
        </authorList>
    </citation>
    <scope>NUCLEOTIDE SEQUENCE [LARGE SCALE GENOMIC DNA]</scope>
    <source>
        <strain evidence="13">AATW-2023a</strain>
        <tissue evidence="13">Whole specimen</tissue>
    </source>
</reference>